<evidence type="ECO:0000256" key="3">
    <source>
        <dbReference type="ARBA" id="ARBA00012924"/>
    </source>
</evidence>
<dbReference type="CDD" id="cd00610">
    <property type="entry name" value="OAT_like"/>
    <property type="match status" value="1"/>
</dbReference>
<comment type="pathway">
    <text evidence="2">Amino-acid biosynthesis; L-proline biosynthesis; L-glutamate 5-semialdehyde from L-ornithine: step 1/1.</text>
</comment>
<dbReference type="PANTHER" id="PTHR11986">
    <property type="entry name" value="AMINOTRANSFERASE CLASS III"/>
    <property type="match status" value="1"/>
</dbReference>
<protein>
    <recommendedName>
        <fullName evidence="3">ornithine aminotransferase</fullName>
        <ecNumber evidence="3">2.6.1.13</ecNumber>
    </recommendedName>
    <alternativeName>
        <fullName evidence="7">Ornithine--oxo-acid aminotransferase</fullName>
    </alternativeName>
</protein>
<dbReference type="InterPro" id="IPR015421">
    <property type="entry name" value="PyrdxlP-dep_Trfase_major"/>
</dbReference>
<dbReference type="InterPro" id="IPR015424">
    <property type="entry name" value="PyrdxlP-dep_Trfase"/>
</dbReference>
<dbReference type="PROSITE" id="PS00600">
    <property type="entry name" value="AA_TRANSFER_CLASS_3"/>
    <property type="match status" value="1"/>
</dbReference>
<dbReference type="GO" id="GO:0004587">
    <property type="term" value="F:ornithine aminotransferase activity"/>
    <property type="evidence" value="ECO:0007669"/>
    <property type="project" value="UniProtKB-EC"/>
</dbReference>
<dbReference type="AlphaFoldDB" id="E6PEK2"/>
<accession>E6PEK2</accession>
<dbReference type="EMBL" id="CABL01000005">
    <property type="protein sequence ID" value="CBH74887.1"/>
    <property type="molecule type" value="Genomic_DNA"/>
</dbReference>
<proteinExistence type="predicted"/>
<evidence type="ECO:0000256" key="2">
    <source>
        <dbReference type="ARBA" id="ARBA00004998"/>
    </source>
</evidence>
<dbReference type="SUPFAM" id="SSF53383">
    <property type="entry name" value="PLP-dependent transferases"/>
    <property type="match status" value="1"/>
</dbReference>
<name>E6PEK2_9ZZZZ</name>
<keyword evidence="5 8" id="KW-0808">Transferase</keyword>
<evidence type="ECO:0000256" key="7">
    <source>
        <dbReference type="ARBA" id="ARBA00030587"/>
    </source>
</evidence>
<comment type="caution">
    <text evidence="8">The sequence shown here is derived from an EMBL/GenBank/DDBJ whole genome shotgun (WGS) entry which is preliminary data.</text>
</comment>
<organism evidence="8">
    <name type="scientific">mine drainage metagenome</name>
    <dbReference type="NCBI Taxonomy" id="410659"/>
    <lineage>
        <taxon>unclassified sequences</taxon>
        <taxon>metagenomes</taxon>
        <taxon>ecological metagenomes</taxon>
    </lineage>
</organism>
<dbReference type="InterPro" id="IPR049704">
    <property type="entry name" value="Aminotrans_3_PPA_site"/>
</dbReference>
<evidence type="ECO:0000256" key="6">
    <source>
        <dbReference type="ARBA" id="ARBA00022898"/>
    </source>
</evidence>
<keyword evidence="4 8" id="KW-0032">Aminotransferase</keyword>
<dbReference type="GO" id="GO:0055129">
    <property type="term" value="P:L-proline biosynthetic process"/>
    <property type="evidence" value="ECO:0007669"/>
    <property type="project" value="UniProtKB-UniPathway"/>
</dbReference>
<dbReference type="FunFam" id="3.40.640.10:FF:000011">
    <property type="entry name" value="Ornithine aminotransferase"/>
    <property type="match status" value="1"/>
</dbReference>
<dbReference type="PANTHER" id="PTHR11986:SF18">
    <property type="entry name" value="ORNITHINE AMINOTRANSFERASE, MITOCHONDRIAL"/>
    <property type="match status" value="1"/>
</dbReference>
<dbReference type="GO" id="GO:0042802">
    <property type="term" value="F:identical protein binding"/>
    <property type="evidence" value="ECO:0007669"/>
    <property type="project" value="TreeGrafter"/>
</dbReference>
<keyword evidence="6" id="KW-0663">Pyridoxal phosphate</keyword>
<gene>
    <name evidence="8" type="primary">rocD</name>
    <name evidence="8" type="ORF">CARN1_0062</name>
</gene>
<dbReference type="PIRSF" id="PIRSF000521">
    <property type="entry name" value="Transaminase_4ab_Lys_Orn"/>
    <property type="match status" value="1"/>
</dbReference>
<dbReference type="Gene3D" id="3.90.1150.10">
    <property type="entry name" value="Aspartate Aminotransferase, domain 1"/>
    <property type="match status" value="1"/>
</dbReference>
<comment type="cofactor">
    <cofactor evidence="1">
        <name>pyridoxal 5'-phosphate</name>
        <dbReference type="ChEBI" id="CHEBI:597326"/>
    </cofactor>
</comment>
<dbReference type="InterPro" id="IPR010164">
    <property type="entry name" value="Orn_aminotrans"/>
</dbReference>
<evidence type="ECO:0000256" key="5">
    <source>
        <dbReference type="ARBA" id="ARBA00022679"/>
    </source>
</evidence>
<dbReference type="EC" id="2.6.1.13" evidence="3"/>
<sequence>MKASDRSSRALIEAEEHFGAHNYHPLDLVVDEARGCWLTDVEGKRYLDCISAYSAVNQGHCHPRIVAALVEQAGRVTLTSRAMRNDRLPMFLERLTQLCGFEMALPMNTGVEAVETAIKLARRWGYDVKGIPPDRAEIIVFTNNFHGRTTTVISASSEPAYRRSFGPYTPGFVLVPYGDADALERSIGPNTCAMLIEPIQGEGGVVVPPEGYLKRAWAICKEHDVLFLGDEIQTGFGRTGALMCLDHDGIKPDILIVGKALGGGLYPVSAILADRALMSLFQPGDHGSTFGGNPLGSAVAIAAMEVLVEERLPERARYAGAKLMQGLRALKSPSIRDVRGRGLLVGVEFDRPARPLAYALLERGIAAKDTHERVLRIAPPLVITDAEIALFLERMEDALVAVDAAT</sequence>
<dbReference type="InterPro" id="IPR015422">
    <property type="entry name" value="PyrdxlP-dep_Trfase_small"/>
</dbReference>
<evidence type="ECO:0000256" key="4">
    <source>
        <dbReference type="ARBA" id="ARBA00022576"/>
    </source>
</evidence>
<dbReference type="InterPro" id="IPR005814">
    <property type="entry name" value="Aminotrans_3"/>
</dbReference>
<dbReference type="NCBIfam" id="TIGR01885">
    <property type="entry name" value="Orn_aminotrans"/>
    <property type="match status" value="1"/>
</dbReference>
<dbReference type="Gene3D" id="3.40.640.10">
    <property type="entry name" value="Type I PLP-dependent aspartate aminotransferase-like (Major domain)"/>
    <property type="match status" value="1"/>
</dbReference>
<evidence type="ECO:0000256" key="1">
    <source>
        <dbReference type="ARBA" id="ARBA00001933"/>
    </source>
</evidence>
<reference evidence="8" key="1">
    <citation type="submission" date="2009-10" db="EMBL/GenBank/DDBJ databases">
        <title>Diversity of trophic interactions inside an arsenic-rich microbial ecosystem.</title>
        <authorList>
            <person name="Bertin P.N."/>
            <person name="Heinrich-Salmeron A."/>
            <person name="Pelletier E."/>
            <person name="Goulhen-Chollet F."/>
            <person name="Arsene-Ploetze F."/>
            <person name="Gallien S."/>
            <person name="Calteau A."/>
            <person name="Vallenet D."/>
            <person name="Casiot C."/>
            <person name="Chane-Woon-Ming B."/>
            <person name="Giloteaux L."/>
            <person name="Barakat M."/>
            <person name="Bonnefoy V."/>
            <person name="Bruneel O."/>
            <person name="Chandler M."/>
            <person name="Cleiss J."/>
            <person name="Duran R."/>
            <person name="Elbaz-Poulichet F."/>
            <person name="Fonknechten N."/>
            <person name="Lauga B."/>
            <person name="Mornico D."/>
            <person name="Ortet P."/>
            <person name="Schaeffer C."/>
            <person name="Siguier P."/>
            <person name="Alexander Thil Smith A."/>
            <person name="Van Dorsselaer A."/>
            <person name="Weissenbach J."/>
            <person name="Medigue C."/>
            <person name="Le Paslier D."/>
        </authorList>
    </citation>
    <scope>NUCLEOTIDE SEQUENCE</scope>
</reference>
<dbReference type="GO" id="GO:0030170">
    <property type="term" value="F:pyridoxal phosphate binding"/>
    <property type="evidence" value="ECO:0007669"/>
    <property type="project" value="InterPro"/>
</dbReference>
<dbReference type="InterPro" id="IPR050103">
    <property type="entry name" value="Class-III_PLP-dep_AT"/>
</dbReference>
<dbReference type="Pfam" id="PF00202">
    <property type="entry name" value="Aminotran_3"/>
    <property type="match status" value="1"/>
</dbReference>
<evidence type="ECO:0000313" key="8">
    <source>
        <dbReference type="EMBL" id="CBH74887.1"/>
    </source>
</evidence>
<dbReference type="UniPathway" id="UPA00098">
    <property type="reaction ID" value="UER00358"/>
</dbReference>